<evidence type="ECO:0000313" key="10">
    <source>
        <dbReference type="EMBL" id="KAL3809940.1"/>
    </source>
</evidence>
<sequence length="360" mass="40202">MPRDRTRIHKKNGHDGRGDRRIDDPIESTICMPVVDDDDDISARANPLRGLELRMWDFAQCDPKRCTGAKLARRGVFRPMPLRRPFRGIVLSPNGTVSVSPADRPILEELGLSVIDCSWARLAEIPFHQMRAGHHRLLPFLVAANSVNYGKPSKLSCAEAAAATLYICGRVDAAHAVLDEFGWGKEFVRLNKELLELYRTSADAGEVVKRQNEWLERVEMEGGRAGTLHLTGKKKNWDWNNRGDEEYDDDEHDDGGRGGSEKEEDEEEEEEEKEEGPSYGRGDMGELPPSDDEFEYDSEEDGPKLDRFGNTISEGGVDEDDVGRGMSSPELNINCKGVDDDDEADIKVNTPTKISMDGVS</sequence>
<keyword evidence="1" id="KW-0963">Cytoplasm</keyword>
<comment type="function">
    <text evidence="6">Aminocarboxypropyltransferase that catalyzes the aminocarboxypropyl transfer on pseudouridine in 18S rRNA. It constitutes the last step in biosynthesis of the hypermodified N1-methyl-N3-(3-amino-3-carboxypropyl) pseudouridine (m1acp3-Psi).</text>
</comment>
<feature type="binding site" evidence="6">
    <location>
        <position position="138"/>
    </location>
    <ligand>
        <name>S-adenosyl-L-methionine</name>
        <dbReference type="ChEBI" id="CHEBI:59789"/>
    </ligand>
</feature>
<evidence type="ECO:0000259" key="8">
    <source>
        <dbReference type="Pfam" id="PF04034"/>
    </source>
</evidence>
<gene>
    <name evidence="10" type="ORF">ACHAXA_002497</name>
</gene>
<keyword evidence="11" id="KW-1185">Reference proteome</keyword>
<keyword evidence="5 6" id="KW-0949">S-adenosyl-L-methionine</keyword>
<evidence type="ECO:0000256" key="5">
    <source>
        <dbReference type="ARBA" id="ARBA00022691"/>
    </source>
</evidence>
<keyword evidence="2 6" id="KW-0690">Ribosome biogenesis</keyword>
<keyword evidence="4 6" id="KW-0808">Transferase</keyword>
<proteinExistence type="inferred from homology"/>
<evidence type="ECO:0000256" key="7">
    <source>
        <dbReference type="SAM" id="MobiDB-lite"/>
    </source>
</evidence>
<evidence type="ECO:0000256" key="1">
    <source>
        <dbReference type="ARBA" id="ARBA00022490"/>
    </source>
</evidence>
<protein>
    <recommendedName>
        <fullName evidence="6">18S rRNA aminocarboxypropyltransferase</fullName>
        <ecNumber evidence="6">2.5.1.157</ecNumber>
    </recommendedName>
</protein>
<feature type="compositionally biased region" description="Basic residues" evidence="7">
    <location>
        <begin position="1"/>
        <end position="12"/>
    </location>
</feature>
<dbReference type="GO" id="GO:0000455">
    <property type="term" value="P:enzyme-directed rRNA pseudouridine synthesis"/>
    <property type="evidence" value="ECO:0007669"/>
    <property type="project" value="UniProtKB-UniRule"/>
</dbReference>
<comment type="caution">
    <text evidence="6">Lacks conserved residue(s) required for the propagation of feature annotation.</text>
</comment>
<dbReference type="AlphaFoldDB" id="A0ABD3RQP4"/>
<feature type="region of interest" description="Disordered" evidence="7">
    <location>
        <begin position="234"/>
        <end position="344"/>
    </location>
</feature>
<comment type="similarity">
    <text evidence="6">Belongs to the TDD superfamily. TSR3 family.</text>
</comment>
<evidence type="ECO:0000256" key="3">
    <source>
        <dbReference type="ARBA" id="ARBA00022552"/>
    </source>
</evidence>
<feature type="region of interest" description="Disordered" evidence="7">
    <location>
        <begin position="1"/>
        <end position="23"/>
    </location>
</feature>
<dbReference type="Proteomes" id="UP001530377">
    <property type="component" value="Unassembled WGS sequence"/>
</dbReference>
<evidence type="ECO:0000259" key="9">
    <source>
        <dbReference type="Pfam" id="PF04068"/>
    </source>
</evidence>
<evidence type="ECO:0000256" key="4">
    <source>
        <dbReference type="ARBA" id="ARBA00022679"/>
    </source>
</evidence>
<dbReference type="HAMAP" id="MF_01116">
    <property type="entry name" value="TSR3"/>
    <property type="match status" value="1"/>
</dbReference>
<feature type="compositionally biased region" description="Basic and acidic residues" evidence="7">
    <location>
        <begin position="13"/>
        <end position="23"/>
    </location>
</feature>
<feature type="domain" description="16S/18S rRNA aminocarboxypropyltransferase Tsr3 C-terminal" evidence="8">
    <location>
        <begin position="89"/>
        <end position="215"/>
    </location>
</feature>
<feature type="binding site" evidence="6">
    <location>
        <position position="115"/>
    </location>
    <ligand>
        <name>S-adenosyl-L-methionine</name>
        <dbReference type="ChEBI" id="CHEBI:59789"/>
    </ligand>
</feature>
<dbReference type="EMBL" id="JALLPB020000363">
    <property type="protein sequence ID" value="KAL3809940.1"/>
    <property type="molecule type" value="Genomic_DNA"/>
</dbReference>
<feature type="domain" description="RNase L inhibitor RLI-like possible metal-binding" evidence="9">
    <location>
        <begin position="55"/>
        <end position="75"/>
    </location>
</feature>
<dbReference type="GO" id="GO:0106388">
    <property type="term" value="F:rRNA small subunit aminocarboxypropyltransferase activity"/>
    <property type="evidence" value="ECO:0007669"/>
    <property type="project" value="UniProtKB-EC"/>
</dbReference>
<comment type="catalytic activity">
    <reaction evidence="6">
        <text>an N(1)-methylpseudouridine in rRNA + S-adenosyl-L-methionine = N(1)-methyl-N(3)-[(3S)-3-amino-3-carboxypropyl]pseudouridine in rRNA + S-methyl-5'-thioadenosine + H(+)</text>
        <dbReference type="Rhea" id="RHEA:63296"/>
        <dbReference type="Rhea" id="RHEA-COMP:11634"/>
        <dbReference type="Rhea" id="RHEA-COMP:16310"/>
        <dbReference type="ChEBI" id="CHEBI:15378"/>
        <dbReference type="ChEBI" id="CHEBI:17509"/>
        <dbReference type="ChEBI" id="CHEBI:59789"/>
        <dbReference type="ChEBI" id="CHEBI:74890"/>
        <dbReference type="ChEBI" id="CHEBI:146234"/>
        <dbReference type="EC" id="2.5.1.157"/>
    </reaction>
</comment>
<keyword evidence="3 6" id="KW-0698">rRNA processing</keyword>
<dbReference type="NCBIfam" id="NF002621">
    <property type="entry name" value="PRK02287.1"/>
    <property type="match status" value="1"/>
</dbReference>
<evidence type="ECO:0000256" key="6">
    <source>
        <dbReference type="HAMAP-Rule" id="MF_03146"/>
    </source>
</evidence>
<feature type="compositionally biased region" description="Acidic residues" evidence="7">
    <location>
        <begin position="289"/>
        <end position="300"/>
    </location>
</feature>
<dbReference type="InterPro" id="IPR022968">
    <property type="entry name" value="Tsr3-like"/>
</dbReference>
<dbReference type="InterPro" id="IPR007177">
    <property type="entry name" value="Tsr3_C"/>
</dbReference>
<feature type="binding site" evidence="6">
    <location>
        <position position="67"/>
    </location>
    <ligand>
        <name>S-adenosyl-L-methionine</name>
        <dbReference type="ChEBI" id="CHEBI:59789"/>
    </ligand>
</feature>
<dbReference type="PANTHER" id="PTHR20426:SF0">
    <property type="entry name" value="18S RRNA AMINOCARBOXYPROPYLTRANSFERASE"/>
    <property type="match status" value="1"/>
</dbReference>
<comment type="caution">
    <text evidence="10">The sequence shown here is derived from an EMBL/GenBank/DDBJ whole genome shotgun (WGS) entry which is preliminary data.</text>
</comment>
<organism evidence="10 11">
    <name type="scientific">Cyclostephanos tholiformis</name>
    <dbReference type="NCBI Taxonomy" id="382380"/>
    <lineage>
        <taxon>Eukaryota</taxon>
        <taxon>Sar</taxon>
        <taxon>Stramenopiles</taxon>
        <taxon>Ochrophyta</taxon>
        <taxon>Bacillariophyta</taxon>
        <taxon>Coscinodiscophyceae</taxon>
        <taxon>Thalassiosirophycidae</taxon>
        <taxon>Stephanodiscales</taxon>
        <taxon>Stephanodiscaceae</taxon>
        <taxon>Cyclostephanos</taxon>
    </lineage>
</organism>
<dbReference type="EC" id="2.5.1.157" evidence="6"/>
<dbReference type="PANTHER" id="PTHR20426">
    <property type="entry name" value="RIBOSOME BIOGENESIS PROTEIN TSR3 HOMOLOG"/>
    <property type="match status" value="1"/>
</dbReference>
<dbReference type="GO" id="GO:1904047">
    <property type="term" value="F:S-adenosyl-L-methionine binding"/>
    <property type="evidence" value="ECO:0007669"/>
    <property type="project" value="UniProtKB-UniRule"/>
</dbReference>
<dbReference type="InterPro" id="IPR007209">
    <property type="entry name" value="RNaseL-inhib-like_metal-bd_dom"/>
</dbReference>
<dbReference type="Pfam" id="PF04068">
    <property type="entry name" value="Fer4_RLI"/>
    <property type="match status" value="1"/>
</dbReference>
<accession>A0ABD3RQP4</accession>
<dbReference type="Pfam" id="PF04034">
    <property type="entry name" value="Ribo_biogen_C"/>
    <property type="match status" value="1"/>
</dbReference>
<reference evidence="10 11" key="1">
    <citation type="submission" date="2024-10" db="EMBL/GenBank/DDBJ databases">
        <title>Updated reference genomes for cyclostephanoid diatoms.</title>
        <authorList>
            <person name="Roberts W.R."/>
            <person name="Alverson A.J."/>
        </authorList>
    </citation>
    <scope>NUCLEOTIDE SEQUENCE [LARGE SCALE GENOMIC DNA]</scope>
    <source>
        <strain evidence="10 11">AJA228-03</strain>
    </source>
</reference>
<evidence type="ECO:0000313" key="11">
    <source>
        <dbReference type="Proteomes" id="UP001530377"/>
    </source>
</evidence>
<evidence type="ECO:0000256" key="2">
    <source>
        <dbReference type="ARBA" id="ARBA00022517"/>
    </source>
</evidence>
<feature type="compositionally biased region" description="Acidic residues" evidence="7">
    <location>
        <begin position="262"/>
        <end position="274"/>
    </location>
</feature>
<name>A0ABD3RQP4_9STRA</name>
<feature type="compositionally biased region" description="Basic and acidic residues" evidence="7">
    <location>
        <begin position="235"/>
        <end position="244"/>
    </location>
</feature>